<comment type="similarity">
    <text evidence="1 2">Belongs to the enoyl-CoA hydratase/isomerase family.</text>
</comment>
<comment type="caution">
    <text evidence="3">The sequence shown here is derived from an EMBL/GenBank/DDBJ whole genome shotgun (WGS) entry which is preliminary data.</text>
</comment>
<dbReference type="Gene3D" id="3.90.226.10">
    <property type="entry name" value="2-enoyl-CoA Hydratase, Chain A, domain 1"/>
    <property type="match status" value="1"/>
</dbReference>
<dbReference type="GO" id="GO:0003824">
    <property type="term" value="F:catalytic activity"/>
    <property type="evidence" value="ECO:0007669"/>
    <property type="project" value="InterPro"/>
</dbReference>
<dbReference type="SUPFAM" id="SSF52096">
    <property type="entry name" value="ClpP/crotonase"/>
    <property type="match status" value="1"/>
</dbReference>
<protein>
    <submittedName>
        <fullName evidence="3">Enoyl-CoA hydratase/isomerase family protein</fullName>
    </submittedName>
</protein>
<evidence type="ECO:0000256" key="1">
    <source>
        <dbReference type="ARBA" id="ARBA00005254"/>
    </source>
</evidence>
<dbReference type="EMBL" id="JAEKNN010000063">
    <property type="protein sequence ID" value="MBJ7610529.1"/>
    <property type="molecule type" value="Genomic_DNA"/>
</dbReference>
<accession>A0A934KH67</accession>
<evidence type="ECO:0000256" key="2">
    <source>
        <dbReference type="RuleBase" id="RU003707"/>
    </source>
</evidence>
<reference evidence="3 4" key="1">
    <citation type="submission" date="2020-10" db="EMBL/GenBank/DDBJ databases">
        <title>Ca. Dormibacterota MAGs.</title>
        <authorList>
            <person name="Montgomery K."/>
        </authorList>
    </citation>
    <scope>NUCLEOTIDE SEQUENCE [LARGE SCALE GENOMIC DNA]</scope>
    <source>
        <strain evidence="3">Mitchell_Peninsula_5</strain>
    </source>
</reference>
<dbReference type="GO" id="GO:0006635">
    <property type="term" value="P:fatty acid beta-oxidation"/>
    <property type="evidence" value="ECO:0007669"/>
    <property type="project" value="TreeGrafter"/>
</dbReference>
<dbReference type="AlphaFoldDB" id="A0A934KH67"/>
<proteinExistence type="inferred from homology"/>
<dbReference type="PANTHER" id="PTHR11941">
    <property type="entry name" value="ENOYL-COA HYDRATASE-RELATED"/>
    <property type="match status" value="1"/>
</dbReference>
<dbReference type="InterPro" id="IPR001753">
    <property type="entry name" value="Enoyl-CoA_hydra/iso"/>
</dbReference>
<dbReference type="Proteomes" id="UP000614410">
    <property type="component" value="Unassembled WGS sequence"/>
</dbReference>
<sequence length="251" mass="25461">MDEGGRVARLTIGSGSRRNALTAGGWVGIERAIHAMAADADLRAVVIEGAAGGFCAGSDIREWVQATPEVVEQSFARMEAACTAIEALAVPVIAKVRGAAAGAGCQLALACDMRILADNATIGMPIALLGILVSPAFANRLTVHAGAAVARELLYTGRMVGAPEAVRLGLANACLPGDELDGHVDGVLDSILRASAPAIRAAKRAVAVVEAPGRTAATAAATAGAVATGDFSRGIDAFLHRRHVWAAKAGR</sequence>
<name>A0A934KH67_9BACT</name>
<evidence type="ECO:0000313" key="3">
    <source>
        <dbReference type="EMBL" id="MBJ7610529.1"/>
    </source>
</evidence>
<dbReference type="CDD" id="cd06558">
    <property type="entry name" value="crotonase-like"/>
    <property type="match status" value="1"/>
</dbReference>
<dbReference type="PANTHER" id="PTHR11941:SF127">
    <property type="entry name" value="ENOYL-COA HYDRATASE ECHA18 (ENOYL HYDRASE) (UNSATURATED ACYL-COA HYDRATASE) (CROTONASE)-RELATED"/>
    <property type="match status" value="1"/>
</dbReference>
<evidence type="ECO:0000313" key="4">
    <source>
        <dbReference type="Proteomes" id="UP000614410"/>
    </source>
</evidence>
<dbReference type="Pfam" id="PF00378">
    <property type="entry name" value="ECH_1"/>
    <property type="match status" value="1"/>
</dbReference>
<dbReference type="PROSITE" id="PS00166">
    <property type="entry name" value="ENOYL_COA_HYDRATASE"/>
    <property type="match status" value="1"/>
</dbReference>
<dbReference type="InterPro" id="IPR018376">
    <property type="entry name" value="Enoyl-CoA_hyd/isom_CS"/>
</dbReference>
<gene>
    <name evidence="3" type="ORF">JF887_14040</name>
</gene>
<dbReference type="InterPro" id="IPR029045">
    <property type="entry name" value="ClpP/crotonase-like_dom_sf"/>
</dbReference>
<organism evidence="3 4">
    <name type="scientific">Candidatus Amunia macphersoniae</name>
    <dbReference type="NCBI Taxonomy" id="3127014"/>
    <lineage>
        <taxon>Bacteria</taxon>
        <taxon>Bacillati</taxon>
        <taxon>Candidatus Dormiibacterota</taxon>
        <taxon>Candidatus Dormibacteria</taxon>
        <taxon>Candidatus Aeolococcales</taxon>
        <taxon>Candidatus Aeolococcaceae</taxon>
        <taxon>Candidatus Amunia</taxon>
    </lineage>
</organism>